<reference evidence="2 3" key="1">
    <citation type="submission" date="2020-02" db="EMBL/GenBank/DDBJ databases">
        <title>Characterization of phylogenetic diversity of novel bifidobacterial species isolated in Czech ZOOs.</title>
        <authorList>
            <person name="Lugli G.A."/>
            <person name="Vera N.B."/>
            <person name="Ventura M."/>
        </authorList>
    </citation>
    <scope>NUCLEOTIDE SEQUENCE [LARGE SCALE GENOMIC DNA]</scope>
    <source>
        <strain evidence="2 3">DSM 109957</strain>
    </source>
</reference>
<evidence type="ECO:0000256" key="1">
    <source>
        <dbReference type="SAM" id="MobiDB-lite"/>
    </source>
</evidence>
<protein>
    <recommendedName>
        <fullName evidence="4">Ribbon-helix-helix protein CopG domain-containing protein</fullName>
    </recommendedName>
</protein>
<organism evidence="2 3">
    <name type="scientific">Bifidobacterium oedipodis</name>
    <dbReference type="NCBI Taxonomy" id="2675322"/>
    <lineage>
        <taxon>Bacteria</taxon>
        <taxon>Bacillati</taxon>
        <taxon>Actinomycetota</taxon>
        <taxon>Actinomycetes</taxon>
        <taxon>Bifidobacteriales</taxon>
        <taxon>Bifidobacteriaceae</taxon>
        <taxon>Bifidobacterium</taxon>
    </lineage>
</organism>
<sequence>MSISDEQFEQWGEAAERGEYGGDKGPVMHGPIFPVDRVYSDSISVGVSADMLMLLDARAKQLGVKRDDVVRHAIVRELAAA</sequence>
<dbReference type="Proteomes" id="UP000532194">
    <property type="component" value="Unassembled WGS sequence"/>
</dbReference>
<evidence type="ECO:0000313" key="2">
    <source>
        <dbReference type="EMBL" id="NMM95052.1"/>
    </source>
</evidence>
<proteinExistence type="predicted"/>
<evidence type="ECO:0000313" key="3">
    <source>
        <dbReference type="Proteomes" id="UP000532194"/>
    </source>
</evidence>
<evidence type="ECO:0008006" key="4">
    <source>
        <dbReference type="Google" id="ProtNLM"/>
    </source>
</evidence>
<feature type="region of interest" description="Disordered" evidence="1">
    <location>
        <begin position="1"/>
        <end position="23"/>
    </location>
</feature>
<gene>
    <name evidence="2" type="ORF">G1C95_2240</name>
</gene>
<accession>A0A7Y0ERF0</accession>
<dbReference type="RefSeq" id="WP_169173057.1">
    <property type="nucleotide sequence ID" value="NZ_JAAIII010000008.1"/>
</dbReference>
<dbReference type="AlphaFoldDB" id="A0A7Y0ERF0"/>
<keyword evidence="3" id="KW-1185">Reference proteome</keyword>
<comment type="caution">
    <text evidence="2">The sequence shown here is derived from an EMBL/GenBank/DDBJ whole genome shotgun (WGS) entry which is preliminary data.</text>
</comment>
<name>A0A7Y0ERF0_9BIFI</name>
<dbReference type="EMBL" id="JAAIII010000008">
    <property type="protein sequence ID" value="NMM95052.1"/>
    <property type="molecule type" value="Genomic_DNA"/>
</dbReference>